<dbReference type="KEGG" id="pbk:Back11_54370"/>
<evidence type="ECO:0000313" key="1">
    <source>
        <dbReference type="EMBL" id="BBH24092.1"/>
    </source>
</evidence>
<gene>
    <name evidence="1" type="ORF">Back11_54370</name>
</gene>
<dbReference type="Proteomes" id="UP000275368">
    <property type="component" value="Chromosome"/>
</dbReference>
<sequence>MLTFELAWSETGYFAERVRKLRTVRKPAVLGDGAHRHIGRKHHLFGMLDSFVDDVAHRRFAGFHFEQMSEMIVAVTGQIGEGRQVNLLLEIFIDEIFDVLE</sequence>
<organism evidence="1 2">
    <name type="scientific">Paenibacillus baekrokdamisoli</name>
    <dbReference type="NCBI Taxonomy" id="1712516"/>
    <lineage>
        <taxon>Bacteria</taxon>
        <taxon>Bacillati</taxon>
        <taxon>Bacillota</taxon>
        <taxon>Bacilli</taxon>
        <taxon>Bacillales</taxon>
        <taxon>Paenibacillaceae</taxon>
        <taxon>Paenibacillus</taxon>
    </lineage>
</organism>
<evidence type="ECO:0000313" key="2">
    <source>
        <dbReference type="Proteomes" id="UP000275368"/>
    </source>
</evidence>
<proteinExistence type="predicted"/>
<keyword evidence="2" id="KW-1185">Reference proteome</keyword>
<protein>
    <submittedName>
        <fullName evidence="1">Uncharacterized protein</fullName>
    </submittedName>
</protein>
<accession>A0A3G9J0M1</accession>
<reference evidence="1 2" key="1">
    <citation type="submission" date="2018-11" db="EMBL/GenBank/DDBJ databases">
        <title>Complete genome sequence of Paenibacillus baekrokdamisoli strain KCTC 33723.</title>
        <authorList>
            <person name="Kang S.W."/>
            <person name="Lee K.C."/>
            <person name="Kim K.K."/>
            <person name="Kim J.S."/>
            <person name="Kim D.S."/>
            <person name="Ko S.H."/>
            <person name="Yang S.H."/>
            <person name="Lee J.S."/>
        </authorList>
    </citation>
    <scope>NUCLEOTIDE SEQUENCE [LARGE SCALE GENOMIC DNA]</scope>
    <source>
        <strain evidence="1 2">KCTC 33723</strain>
    </source>
</reference>
<name>A0A3G9J0M1_9BACL</name>
<dbReference type="AlphaFoldDB" id="A0A3G9J0M1"/>
<dbReference type="EMBL" id="AP019308">
    <property type="protein sequence ID" value="BBH24092.1"/>
    <property type="molecule type" value="Genomic_DNA"/>
</dbReference>